<keyword evidence="5" id="KW-1185">Reference proteome</keyword>
<organism evidence="4 5">
    <name type="scientific">Acanthamoeba castellanii (strain ATCC 30010 / Neff)</name>
    <dbReference type="NCBI Taxonomy" id="1257118"/>
    <lineage>
        <taxon>Eukaryota</taxon>
        <taxon>Amoebozoa</taxon>
        <taxon>Discosea</taxon>
        <taxon>Longamoebia</taxon>
        <taxon>Centramoebida</taxon>
        <taxon>Acanthamoebidae</taxon>
        <taxon>Acanthamoeba</taxon>
    </lineage>
</organism>
<dbReference type="PROSITE" id="PS51140">
    <property type="entry name" value="CUE"/>
    <property type="match status" value="1"/>
</dbReference>
<evidence type="ECO:0000259" key="2">
    <source>
        <dbReference type="PROSITE" id="PS50235"/>
    </source>
</evidence>
<name>L8GJT0_ACACF</name>
<feature type="region of interest" description="Disordered" evidence="1">
    <location>
        <begin position="240"/>
        <end position="282"/>
    </location>
</feature>
<sequence length="1164" mass="125941">MSNLTKSMEAGDRDTVVEKLLAIFPAMDREVARSVLITCEYDLAQTVETLKELGIHKVKESATGGESPAGAHHPAADLGGRRGSSGSINIPNSPTRGSPGGGRNSPSTASPKGPSPRRGHTAAVASHTSHAHSHARSPSTYTFGTSPVSNAYFADHYQDDGILTHPRGQSPINPYLTATGGIGRPSAASPNPYLPPNNPYLVPPGAPSGMGFGGPASPSSRPSFYAYSYSSSPGSVYPIHSQAPSLSSPSLGPFGGGGGSGGGSSAWGQGQSGSGSSGSSNPYVFSSSPKFAHGQQFPPAGALSGSPNPFYTYSYSSSPGSVYPIASVQPSARHPTFGGGFSGSPSVPPHGQLSQSPGTAYFASLAATSPAGGRFGGPSSPSSADESESESESDEGEEREGEGEEESVGDNEVVFADEDGFDAVKAAVQQSSPSQKKKKPTIIILRPKQSKSPHHSPSEGNKHQMPNLAQRKFMRMVFKNRTDVSPLNPLAALFLCLSQVPALRDYFLSDAYKAQLKPEKNKSAGADSVHAAEASMGDLNISGEWDAQDVYHGSRRLTLAQHFALCVKALQGKTPNELRELDEQFAAFQQVVTSRTPHLSGTGSVEEEAGRYSDMVDWVLEHLKEDLSVKSPAYEPTPEDEALGDDHVAAKYWESYKRANPILIANLFTGLLKTAISCTGCGHRTVSVSVANGLVLPTSLDKKRSIVVTFVPDNPSATNKPTKHSVSVFKTSYGQDLKVGLIERLGKPLRPDQLIVTEVYGGRIAQIIDDSTPVEVLKDKDVVVVYEVPAAHQSAQTRRRMSFPFDKASSPVVGAKSDLPFFVIHRYHKQRKEDDMGTHIIGKPFPVPSNLTYAQLYTIVWDRFKETLGYSKDLSYAELADQIRESEEKRLAGEKDAKGREDKKGHHADSKRHVGPFEIKIVDQFLANCGSCDKGFRCDGCVMPYDEVPVSFAPENHLVVDWNIPSDEYESKLHKSLLLNMWPDKLEETGGVAPKVTLQDCLHKYIGQYRIPEWFCQHCKEFKQATKATAIGELPPSLMIHLSRFELNRYWHRVCKTEVDFPISGLDLTSYVEETVDGCSEHQPHHGHKKILYDLQAVLQLSGSRGYSACVRNPGDRRFYHYTPSATYQLPSEESDLPSLKSILCSGDACVLFYAKREDQAHSN</sequence>
<dbReference type="GeneID" id="14913142"/>
<dbReference type="AlphaFoldDB" id="L8GJT0"/>
<dbReference type="InterPro" id="IPR028889">
    <property type="entry name" value="USP"/>
</dbReference>
<dbReference type="VEuPathDB" id="AmoebaDB:ACA1_096600"/>
<feature type="region of interest" description="Disordered" evidence="1">
    <location>
        <begin position="61"/>
        <end position="142"/>
    </location>
</feature>
<dbReference type="Pfam" id="PF00443">
    <property type="entry name" value="UCH"/>
    <property type="match status" value="1"/>
</dbReference>
<feature type="domain" description="USP" evidence="2">
    <location>
        <begin position="479"/>
        <end position="1157"/>
    </location>
</feature>
<dbReference type="SUPFAM" id="SSF46934">
    <property type="entry name" value="UBA-like"/>
    <property type="match status" value="1"/>
</dbReference>
<feature type="compositionally biased region" description="Low complexity" evidence="1">
    <location>
        <begin position="369"/>
        <end position="384"/>
    </location>
</feature>
<dbReference type="RefSeq" id="XP_004335001.1">
    <property type="nucleotide sequence ID" value="XM_004334953.1"/>
</dbReference>
<evidence type="ECO:0000259" key="3">
    <source>
        <dbReference type="PROSITE" id="PS51140"/>
    </source>
</evidence>
<reference evidence="4 5" key="1">
    <citation type="journal article" date="2013" name="Genome Biol.">
        <title>Genome of Acanthamoeba castellanii highlights extensive lateral gene transfer and early evolution of tyrosine kinase signaling.</title>
        <authorList>
            <person name="Clarke M."/>
            <person name="Lohan A.J."/>
            <person name="Liu B."/>
            <person name="Lagkouvardos I."/>
            <person name="Roy S."/>
            <person name="Zafar N."/>
            <person name="Bertelli C."/>
            <person name="Schilde C."/>
            <person name="Kianianmomeni A."/>
            <person name="Burglin T.R."/>
            <person name="Frech C."/>
            <person name="Turcotte B."/>
            <person name="Kopec K.O."/>
            <person name="Synnott J.M."/>
            <person name="Choo C."/>
            <person name="Paponov I."/>
            <person name="Finkler A."/>
            <person name="Soon Heng Tan C."/>
            <person name="Hutchins A.P."/>
            <person name="Weinmeier T."/>
            <person name="Rattei T."/>
            <person name="Chu J.S."/>
            <person name="Gimenez G."/>
            <person name="Irimia M."/>
            <person name="Rigden D.J."/>
            <person name="Fitzpatrick D.A."/>
            <person name="Lorenzo-Morales J."/>
            <person name="Bateman A."/>
            <person name="Chiu C.H."/>
            <person name="Tang P."/>
            <person name="Hegemann P."/>
            <person name="Fromm H."/>
            <person name="Raoult D."/>
            <person name="Greub G."/>
            <person name="Miranda-Saavedra D."/>
            <person name="Chen N."/>
            <person name="Nash P."/>
            <person name="Ginger M.L."/>
            <person name="Horn M."/>
            <person name="Schaap P."/>
            <person name="Caler L."/>
            <person name="Loftus B."/>
        </authorList>
    </citation>
    <scope>NUCLEOTIDE SEQUENCE [LARGE SCALE GENOMIC DNA]</scope>
    <source>
        <strain evidence="4 5">Neff</strain>
    </source>
</reference>
<evidence type="ECO:0000313" key="5">
    <source>
        <dbReference type="Proteomes" id="UP000011083"/>
    </source>
</evidence>
<dbReference type="Gene3D" id="1.10.8.10">
    <property type="entry name" value="DNA helicase RuvA subunit, C-terminal domain"/>
    <property type="match status" value="1"/>
</dbReference>
<dbReference type="InterPro" id="IPR003892">
    <property type="entry name" value="CUE"/>
</dbReference>
<feature type="compositionally biased region" description="Gly residues" evidence="1">
    <location>
        <begin position="253"/>
        <end position="276"/>
    </location>
</feature>
<feature type="region of interest" description="Disordered" evidence="1">
    <location>
        <begin position="427"/>
        <end position="466"/>
    </location>
</feature>
<dbReference type="PROSITE" id="PS50235">
    <property type="entry name" value="USP_3"/>
    <property type="match status" value="1"/>
</dbReference>
<feature type="region of interest" description="Disordered" evidence="1">
    <location>
        <begin position="369"/>
        <end position="410"/>
    </location>
</feature>
<feature type="compositionally biased region" description="Low complexity" evidence="1">
    <location>
        <begin position="240"/>
        <end position="252"/>
    </location>
</feature>
<dbReference type="InterPro" id="IPR009060">
    <property type="entry name" value="UBA-like_sf"/>
</dbReference>
<dbReference type="EMBL" id="KB008103">
    <property type="protein sequence ID" value="ELR12988.1"/>
    <property type="molecule type" value="Genomic_DNA"/>
</dbReference>
<dbReference type="STRING" id="1257118.L8GJT0"/>
<dbReference type="GO" id="GO:0016579">
    <property type="term" value="P:protein deubiquitination"/>
    <property type="evidence" value="ECO:0007669"/>
    <property type="project" value="InterPro"/>
</dbReference>
<evidence type="ECO:0000256" key="1">
    <source>
        <dbReference type="SAM" id="MobiDB-lite"/>
    </source>
</evidence>
<dbReference type="Pfam" id="PF02845">
    <property type="entry name" value="CUE"/>
    <property type="match status" value="1"/>
</dbReference>
<feature type="region of interest" description="Disordered" evidence="1">
    <location>
        <begin position="888"/>
        <end position="910"/>
    </location>
</feature>
<dbReference type="Gene3D" id="3.90.70.10">
    <property type="entry name" value="Cysteine proteinases"/>
    <property type="match status" value="2"/>
</dbReference>
<dbReference type="SUPFAM" id="SSF54001">
    <property type="entry name" value="Cysteine proteinases"/>
    <property type="match status" value="1"/>
</dbReference>
<dbReference type="InterPro" id="IPR050185">
    <property type="entry name" value="Ub_carboxyl-term_hydrolase"/>
</dbReference>
<dbReference type="CDD" id="cd14279">
    <property type="entry name" value="CUE"/>
    <property type="match status" value="1"/>
</dbReference>
<dbReference type="PANTHER" id="PTHR21646">
    <property type="entry name" value="UBIQUITIN CARBOXYL-TERMINAL HYDROLASE"/>
    <property type="match status" value="1"/>
</dbReference>
<dbReference type="GO" id="GO:0043130">
    <property type="term" value="F:ubiquitin binding"/>
    <property type="evidence" value="ECO:0007669"/>
    <property type="project" value="InterPro"/>
</dbReference>
<proteinExistence type="predicted"/>
<dbReference type="KEGG" id="acan:ACA1_096600"/>
<gene>
    <name evidence="4" type="ORF">ACA1_096600</name>
</gene>
<feature type="domain" description="CUE" evidence="3">
    <location>
        <begin position="12"/>
        <end position="55"/>
    </location>
</feature>
<feature type="region of interest" description="Disordered" evidence="1">
    <location>
        <begin position="162"/>
        <end position="200"/>
    </location>
</feature>
<dbReference type="Proteomes" id="UP000011083">
    <property type="component" value="Unassembled WGS sequence"/>
</dbReference>
<dbReference type="InterPro" id="IPR001394">
    <property type="entry name" value="Peptidase_C19_UCH"/>
</dbReference>
<evidence type="ECO:0000313" key="4">
    <source>
        <dbReference type="EMBL" id="ELR12988.1"/>
    </source>
</evidence>
<dbReference type="InterPro" id="IPR038765">
    <property type="entry name" value="Papain-like_cys_pep_sf"/>
</dbReference>
<feature type="compositionally biased region" description="Acidic residues" evidence="1">
    <location>
        <begin position="385"/>
        <end position="410"/>
    </location>
</feature>
<feature type="compositionally biased region" description="Low complexity" evidence="1">
    <location>
        <begin position="84"/>
        <end position="97"/>
    </location>
</feature>
<dbReference type="GO" id="GO:0004843">
    <property type="term" value="F:cysteine-type deubiquitinase activity"/>
    <property type="evidence" value="ECO:0007669"/>
    <property type="project" value="InterPro"/>
</dbReference>
<accession>L8GJT0</accession>
<feature type="region of interest" description="Disordered" evidence="1">
    <location>
        <begin position="334"/>
        <end position="357"/>
    </location>
</feature>
<protein>
    <submittedName>
        <fullName evidence="4">CUE domain containing protein</fullName>
    </submittedName>
</protein>